<reference evidence="8" key="1">
    <citation type="submission" date="2020-09" db="EMBL/GenBank/DDBJ databases">
        <title>Nocardioides sp. strain MJB4 16S ribosomal RNA gene Genome sequencing and assembly.</title>
        <authorList>
            <person name="Kim I."/>
        </authorList>
    </citation>
    <scope>NUCLEOTIDE SEQUENCE</scope>
    <source>
        <strain evidence="8">MJB4</strain>
    </source>
</reference>
<keyword evidence="4" id="KW-0862">Zinc</keyword>
<keyword evidence="2" id="KW-0479">Metal-binding</keyword>
<feature type="domain" description="Peptidase metallopeptidase" evidence="7">
    <location>
        <begin position="136"/>
        <end position="316"/>
    </location>
</feature>
<evidence type="ECO:0000256" key="5">
    <source>
        <dbReference type="SAM" id="MobiDB-lite"/>
    </source>
</evidence>
<dbReference type="InterPro" id="IPR001818">
    <property type="entry name" value="Pept_M10_metallopeptidase"/>
</dbReference>
<sequence length="344" mass="37229">MAALATALVVALSLLGAPVSAAPGRISAEWPAATVERGARVAVTGVATGLDADATVQLQQRVLGGWRTVKQRPLDSEGGFRVRIPTWWVGERSYRVAASEPGSTALRATTAEWAVRVTPAYRPPGAADQHKYSLSSPTRWNPCQVIGYRVNARQARRGWKKDVRKAFNKVARATGYRFAYRGRSSRVPQSGTNDWFPRDTDIVIAWAKPSQSSLLRKYPGAAGVGAALSTSGWFNGDGSSTYRIKRGMVVIDSRMRRPGGFGKGVTRGDVLLHEIGHTLGLTHVPSDRQIMHAYLTRRKAQLGKGDLRGMEKRGAGLGCLTQTPPTSARGRRLAPGADRLFTSD</sequence>
<dbReference type="GO" id="GO:0004222">
    <property type="term" value="F:metalloendopeptidase activity"/>
    <property type="evidence" value="ECO:0007669"/>
    <property type="project" value="InterPro"/>
</dbReference>
<organism evidence="8 9">
    <name type="scientific">Nocardioides donggukensis</name>
    <dbReference type="NCBI Taxonomy" id="2774019"/>
    <lineage>
        <taxon>Bacteria</taxon>
        <taxon>Bacillati</taxon>
        <taxon>Actinomycetota</taxon>
        <taxon>Actinomycetes</taxon>
        <taxon>Propionibacteriales</taxon>
        <taxon>Nocardioidaceae</taxon>
        <taxon>Nocardioides</taxon>
    </lineage>
</organism>
<dbReference type="SUPFAM" id="SSF55486">
    <property type="entry name" value="Metalloproteases ('zincins'), catalytic domain"/>
    <property type="match status" value="1"/>
</dbReference>
<evidence type="ECO:0000256" key="6">
    <source>
        <dbReference type="SAM" id="SignalP"/>
    </source>
</evidence>
<feature type="signal peptide" evidence="6">
    <location>
        <begin position="1"/>
        <end position="21"/>
    </location>
</feature>
<dbReference type="GO" id="GO:0031012">
    <property type="term" value="C:extracellular matrix"/>
    <property type="evidence" value="ECO:0007669"/>
    <property type="project" value="InterPro"/>
</dbReference>
<gene>
    <name evidence="8" type="ORF">IE331_13795</name>
</gene>
<dbReference type="SMART" id="SM00235">
    <property type="entry name" value="ZnMc"/>
    <property type="match status" value="1"/>
</dbReference>
<keyword evidence="9" id="KW-1185">Reference proteome</keyword>
<dbReference type="Gene3D" id="3.40.390.10">
    <property type="entry name" value="Collagenase (Catalytic Domain)"/>
    <property type="match status" value="1"/>
</dbReference>
<evidence type="ECO:0000259" key="7">
    <source>
        <dbReference type="SMART" id="SM00235"/>
    </source>
</evidence>
<dbReference type="EMBL" id="JACYXZ010000004">
    <property type="protein sequence ID" value="MBD8870702.1"/>
    <property type="molecule type" value="Genomic_DNA"/>
</dbReference>
<evidence type="ECO:0000256" key="2">
    <source>
        <dbReference type="ARBA" id="ARBA00022723"/>
    </source>
</evidence>
<keyword evidence="3" id="KW-0378">Hydrolase</keyword>
<protein>
    <submittedName>
        <fullName evidence="8">Matrixin family metalloprotease</fullName>
    </submittedName>
</protein>
<keyword evidence="8" id="KW-0482">Metalloprotease</keyword>
<feature type="region of interest" description="Disordered" evidence="5">
    <location>
        <begin position="315"/>
        <end position="344"/>
    </location>
</feature>
<dbReference type="GO" id="GO:0006508">
    <property type="term" value="P:proteolysis"/>
    <property type="evidence" value="ECO:0007669"/>
    <property type="project" value="UniProtKB-KW"/>
</dbReference>
<proteinExistence type="predicted"/>
<feature type="chain" id="PRO_5037825003" evidence="6">
    <location>
        <begin position="22"/>
        <end position="344"/>
    </location>
</feature>
<dbReference type="RefSeq" id="WP_192144051.1">
    <property type="nucleotide sequence ID" value="NZ_JACYXZ010000004.1"/>
</dbReference>
<comment type="caution">
    <text evidence="8">The sequence shown here is derived from an EMBL/GenBank/DDBJ whole genome shotgun (WGS) entry which is preliminary data.</text>
</comment>
<dbReference type="Proteomes" id="UP000616839">
    <property type="component" value="Unassembled WGS sequence"/>
</dbReference>
<evidence type="ECO:0000313" key="8">
    <source>
        <dbReference type="EMBL" id="MBD8870702.1"/>
    </source>
</evidence>
<evidence type="ECO:0000256" key="1">
    <source>
        <dbReference type="ARBA" id="ARBA00022670"/>
    </source>
</evidence>
<dbReference type="GO" id="GO:0008270">
    <property type="term" value="F:zinc ion binding"/>
    <property type="evidence" value="ECO:0007669"/>
    <property type="project" value="InterPro"/>
</dbReference>
<dbReference type="InterPro" id="IPR024079">
    <property type="entry name" value="MetalloPept_cat_dom_sf"/>
</dbReference>
<accession>A0A927K4R4</accession>
<evidence type="ECO:0000256" key="3">
    <source>
        <dbReference type="ARBA" id="ARBA00022801"/>
    </source>
</evidence>
<dbReference type="Pfam" id="PF00413">
    <property type="entry name" value="Peptidase_M10"/>
    <property type="match status" value="1"/>
</dbReference>
<keyword evidence="6" id="KW-0732">Signal</keyword>
<evidence type="ECO:0000313" key="9">
    <source>
        <dbReference type="Proteomes" id="UP000616839"/>
    </source>
</evidence>
<keyword evidence="1" id="KW-0645">Protease</keyword>
<name>A0A927K4R4_9ACTN</name>
<evidence type="ECO:0000256" key="4">
    <source>
        <dbReference type="ARBA" id="ARBA00022833"/>
    </source>
</evidence>
<dbReference type="InterPro" id="IPR006026">
    <property type="entry name" value="Peptidase_Metallo"/>
</dbReference>
<dbReference type="AlphaFoldDB" id="A0A927K4R4"/>